<accession>A0ABY6F3A6</accession>
<sequence precursor="true">MKNTTIRALAFNAITAITAVAAISTPSLMAVAAQSMTAASQDDAAKNLNRLLTNTKSMSASFSQTTKAGKKTTNFSGVMSVQRQNQFRWETKQPAEQLIVANGSTLWVYDKDLQQVTKQSVSNQVGDTPALLLSGNPAQISQNFNISQPNAAKNYYVLTPKSANANFKSLTLSFNGGRPVMMVLNDNIGQETVIRFSNITMNKRIAASQFDFKPPAGVDIINQ</sequence>
<dbReference type="InterPro" id="IPR029046">
    <property type="entry name" value="LolA/LolB/LppX"/>
</dbReference>
<dbReference type="InterPro" id="IPR018323">
    <property type="entry name" value="OM_lipoprot_carrier_LolA_Pbac"/>
</dbReference>
<evidence type="ECO:0000313" key="11">
    <source>
        <dbReference type="EMBL" id="UXZ04571.1"/>
    </source>
</evidence>
<dbReference type="Proteomes" id="UP001063782">
    <property type="component" value="Chromosome"/>
</dbReference>
<keyword evidence="8 10" id="KW-0653">Protein transport</keyword>
<dbReference type="HAMAP" id="MF_00240">
    <property type="entry name" value="LolA"/>
    <property type="match status" value="1"/>
</dbReference>
<dbReference type="SUPFAM" id="SSF89392">
    <property type="entry name" value="Prokaryotic lipoproteins and lipoprotein localization factors"/>
    <property type="match status" value="1"/>
</dbReference>
<comment type="subcellular location">
    <subcellularLocation>
        <location evidence="1 10">Periplasm</location>
    </subcellularLocation>
</comment>
<keyword evidence="11" id="KW-0449">Lipoprotein</keyword>
<protein>
    <recommendedName>
        <fullName evidence="4 10">Outer-membrane lipoprotein carrier protein</fullName>
    </recommendedName>
</protein>
<evidence type="ECO:0000256" key="6">
    <source>
        <dbReference type="ARBA" id="ARBA00022729"/>
    </source>
</evidence>
<evidence type="ECO:0000256" key="3">
    <source>
        <dbReference type="ARBA" id="ARBA00011245"/>
    </source>
</evidence>
<dbReference type="PANTHER" id="PTHR35869:SF1">
    <property type="entry name" value="OUTER-MEMBRANE LIPOPROTEIN CARRIER PROTEIN"/>
    <property type="match status" value="1"/>
</dbReference>
<evidence type="ECO:0000256" key="9">
    <source>
        <dbReference type="ARBA" id="ARBA00023186"/>
    </source>
</evidence>
<dbReference type="Gene3D" id="2.50.20.10">
    <property type="entry name" value="Lipoprotein localisation LolA/LolB/LppX"/>
    <property type="match status" value="1"/>
</dbReference>
<keyword evidence="9 10" id="KW-0143">Chaperone</keyword>
<evidence type="ECO:0000256" key="7">
    <source>
        <dbReference type="ARBA" id="ARBA00022764"/>
    </source>
</evidence>
<dbReference type="Pfam" id="PF03548">
    <property type="entry name" value="LolA"/>
    <property type="match status" value="1"/>
</dbReference>
<dbReference type="CDD" id="cd16325">
    <property type="entry name" value="LolA"/>
    <property type="match status" value="1"/>
</dbReference>
<dbReference type="RefSeq" id="WP_263076059.1">
    <property type="nucleotide sequence ID" value="NZ_CP089977.1"/>
</dbReference>
<reference evidence="11" key="1">
    <citation type="submission" date="2021-12" db="EMBL/GenBank/DDBJ databases">
        <title>taxonomy of Moraxella sp. ZY201224.</title>
        <authorList>
            <person name="Li F."/>
        </authorList>
    </citation>
    <scope>NUCLEOTIDE SEQUENCE</scope>
    <source>
        <strain evidence="11">ZY201224</strain>
    </source>
</reference>
<proteinExistence type="inferred from homology"/>
<organism evidence="11 12">
    <name type="scientific">Moraxella nasicaprae</name>
    <dbReference type="NCBI Taxonomy" id="2904122"/>
    <lineage>
        <taxon>Bacteria</taxon>
        <taxon>Pseudomonadati</taxon>
        <taxon>Pseudomonadota</taxon>
        <taxon>Gammaproteobacteria</taxon>
        <taxon>Moraxellales</taxon>
        <taxon>Moraxellaceae</taxon>
        <taxon>Moraxella</taxon>
    </lineage>
</organism>
<evidence type="ECO:0000256" key="10">
    <source>
        <dbReference type="HAMAP-Rule" id="MF_00240"/>
    </source>
</evidence>
<dbReference type="PANTHER" id="PTHR35869">
    <property type="entry name" value="OUTER-MEMBRANE LIPOPROTEIN CARRIER PROTEIN"/>
    <property type="match status" value="1"/>
</dbReference>
<evidence type="ECO:0000256" key="4">
    <source>
        <dbReference type="ARBA" id="ARBA00014035"/>
    </source>
</evidence>
<evidence type="ECO:0000256" key="1">
    <source>
        <dbReference type="ARBA" id="ARBA00004418"/>
    </source>
</evidence>
<dbReference type="InterPro" id="IPR004564">
    <property type="entry name" value="OM_lipoprot_carrier_LolA-like"/>
</dbReference>
<evidence type="ECO:0000256" key="5">
    <source>
        <dbReference type="ARBA" id="ARBA00022448"/>
    </source>
</evidence>
<keyword evidence="7 10" id="KW-0574">Periplasm</keyword>
<feature type="chain" id="PRO_5044944593" description="Outer-membrane lipoprotein carrier protein" evidence="10">
    <location>
        <begin position="22"/>
        <end position="223"/>
    </location>
</feature>
<dbReference type="NCBIfam" id="TIGR00547">
    <property type="entry name" value="lolA"/>
    <property type="match status" value="1"/>
</dbReference>
<evidence type="ECO:0000256" key="2">
    <source>
        <dbReference type="ARBA" id="ARBA00007615"/>
    </source>
</evidence>
<evidence type="ECO:0000313" key="12">
    <source>
        <dbReference type="Proteomes" id="UP001063782"/>
    </source>
</evidence>
<dbReference type="EMBL" id="CP089977">
    <property type="protein sequence ID" value="UXZ04571.1"/>
    <property type="molecule type" value="Genomic_DNA"/>
</dbReference>
<keyword evidence="12" id="KW-1185">Reference proteome</keyword>
<evidence type="ECO:0000256" key="8">
    <source>
        <dbReference type="ARBA" id="ARBA00022927"/>
    </source>
</evidence>
<comment type="similarity">
    <text evidence="2 10">Belongs to the LolA family.</text>
</comment>
<name>A0ABY6F3A6_9GAMM</name>
<feature type="signal peptide" evidence="10">
    <location>
        <begin position="1"/>
        <end position="21"/>
    </location>
</feature>
<gene>
    <name evidence="10 11" type="primary">lolA</name>
    <name evidence="11" type="ORF">LU297_08300</name>
</gene>
<comment type="function">
    <text evidence="10">Participates in the translocation of lipoproteins from the inner membrane to the outer membrane. Only forms a complex with a lipoprotein if the residue after the N-terminal Cys is not an aspartate (The Asp acts as a targeting signal to indicate that the lipoprotein should stay in the inner membrane).</text>
</comment>
<keyword evidence="5 10" id="KW-0813">Transport</keyword>
<comment type="subunit">
    <text evidence="3 10">Monomer.</text>
</comment>
<keyword evidence="6 10" id="KW-0732">Signal</keyword>